<dbReference type="PANTHER" id="PTHR43133:SF51">
    <property type="entry name" value="RNA POLYMERASE SIGMA FACTOR"/>
    <property type="match status" value="1"/>
</dbReference>
<keyword evidence="3" id="KW-0731">Sigma factor</keyword>
<dbReference type="InterPro" id="IPR014284">
    <property type="entry name" value="RNA_pol_sigma-70_dom"/>
</dbReference>
<dbReference type="GO" id="GO:0006352">
    <property type="term" value="P:DNA-templated transcription initiation"/>
    <property type="evidence" value="ECO:0007669"/>
    <property type="project" value="InterPro"/>
</dbReference>
<dbReference type="Gene3D" id="1.10.1740.10">
    <property type="match status" value="1"/>
</dbReference>
<organism evidence="6 7">
    <name type="scientific">Urbifossiella limnaea</name>
    <dbReference type="NCBI Taxonomy" id="2528023"/>
    <lineage>
        <taxon>Bacteria</taxon>
        <taxon>Pseudomonadati</taxon>
        <taxon>Planctomycetota</taxon>
        <taxon>Planctomycetia</taxon>
        <taxon>Gemmatales</taxon>
        <taxon>Gemmataceae</taxon>
        <taxon>Urbifossiella</taxon>
    </lineage>
</organism>
<dbReference type="InterPro" id="IPR014331">
    <property type="entry name" value="RNA_pol_sigma70_ECF_RHOBA"/>
</dbReference>
<dbReference type="RefSeq" id="WP_145236257.1">
    <property type="nucleotide sequence ID" value="NZ_CP036273.1"/>
</dbReference>
<reference evidence="6 7" key="1">
    <citation type="submission" date="2019-02" db="EMBL/GenBank/DDBJ databases">
        <title>Deep-cultivation of Planctomycetes and their phenomic and genomic characterization uncovers novel biology.</title>
        <authorList>
            <person name="Wiegand S."/>
            <person name="Jogler M."/>
            <person name="Boedeker C."/>
            <person name="Pinto D."/>
            <person name="Vollmers J."/>
            <person name="Rivas-Marin E."/>
            <person name="Kohn T."/>
            <person name="Peeters S.H."/>
            <person name="Heuer A."/>
            <person name="Rast P."/>
            <person name="Oberbeckmann S."/>
            <person name="Bunk B."/>
            <person name="Jeske O."/>
            <person name="Meyerdierks A."/>
            <person name="Storesund J.E."/>
            <person name="Kallscheuer N."/>
            <person name="Luecker S."/>
            <person name="Lage O.M."/>
            <person name="Pohl T."/>
            <person name="Merkel B.J."/>
            <person name="Hornburger P."/>
            <person name="Mueller R.-W."/>
            <person name="Bruemmer F."/>
            <person name="Labrenz M."/>
            <person name="Spormann A.M."/>
            <person name="Op den Camp H."/>
            <person name="Overmann J."/>
            <person name="Amann R."/>
            <person name="Jetten M.S.M."/>
            <person name="Mascher T."/>
            <person name="Medema M.H."/>
            <person name="Devos D.P."/>
            <person name="Kaster A.-K."/>
            <person name="Ovreas L."/>
            <person name="Rohde M."/>
            <person name="Galperin M.Y."/>
            <person name="Jogler C."/>
        </authorList>
    </citation>
    <scope>NUCLEOTIDE SEQUENCE [LARGE SCALE GENOMIC DNA]</scope>
    <source>
        <strain evidence="6 7">ETA_A1</strain>
    </source>
</reference>
<evidence type="ECO:0000313" key="7">
    <source>
        <dbReference type="Proteomes" id="UP000319576"/>
    </source>
</evidence>
<dbReference type="Proteomes" id="UP000319576">
    <property type="component" value="Chromosome"/>
</dbReference>
<evidence type="ECO:0000256" key="1">
    <source>
        <dbReference type="ARBA" id="ARBA00010641"/>
    </source>
</evidence>
<name>A0A517XQK4_9BACT</name>
<dbReference type="GO" id="GO:0016987">
    <property type="term" value="F:sigma factor activity"/>
    <property type="evidence" value="ECO:0007669"/>
    <property type="project" value="UniProtKB-KW"/>
</dbReference>
<dbReference type="EMBL" id="CP036273">
    <property type="protein sequence ID" value="QDU19774.1"/>
    <property type="molecule type" value="Genomic_DNA"/>
</dbReference>
<keyword evidence="4" id="KW-0804">Transcription</keyword>
<protein>
    <submittedName>
        <fullName evidence="6">RNA polymerase sigma factor CarQ</fullName>
    </submittedName>
</protein>
<evidence type="ECO:0000259" key="5">
    <source>
        <dbReference type="Pfam" id="PF04542"/>
    </source>
</evidence>
<dbReference type="PANTHER" id="PTHR43133">
    <property type="entry name" value="RNA POLYMERASE ECF-TYPE SIGMA FACTO"/>
    <property type="match status" value="1"/>
</dbReference>
<dbReference type="SUPFAM" id="SSF88659">
    <property type="entry name" value="Sigma3 and sigma4 domains of RNA polymerase sigma factors"/>
    <property type="match status" value="1"/>
</dbReference>
<feature type="domain" description="RNA polymerase sigma-70 region 2" evidence="5">
    <location>
        <begin position="29"/>
        <end position="96"/>
    </location>
</feature>
<evidence type="ECO:0000313" key="6">
    <source>
        <dbReference type="EMBL" id="QDU19774.1"/>
    </source>
</evidence>
<dbReference type="Gene3D" id="1.10.10.10">
    <property type="entry name" value="Winged helix-like DNA-binding domain superfamily/Winged helix DNA-binding domain"/>
    <property type="match status" value="1"/>
</dbReference>
<dbReference type="NCBIfam" id="TIGR02989">
    <property type="entry name" value="Sig-70_gvs1"/>
    <property type="match status" value="1"/>
</dbReference>
<dbReference type="InterPro" id="IPR039425">
    <property type="entry name" value="RNA_pol_sigma-70-like"/>
</dbReference>
<dbReference type="SUPFAM" id="SSF88946">
    <property type="entry name" value="Sigma2 domain of RNA polymerase sigma factors"/>
    <property type="match status" value="1"/>
</dbReference>
<dbReference type="InterPro" id="IPR013325">
    <property type="entry name" value="RNA_pol_sigma_r2"/>
</dbReference>
<dbReference type="Pfam" id="PF04542">
    <property type="entry name" value="Sigma70_r2"/>
    <property type="match status" value="1"/>
</dbReference>
<dbReference type="InterPro" id="IPR013324">
    <property type="entry name" value="RNA_pol_sigma_r3/r4-like"/>
</dbReference>
<dbReference type="NCBIfam" id="TIGR02937">
    <property type="entry name" value="sigma70-ECF"/>
    <property type="match status" value="1"/>
</dbReference>
<evidence type="ECO:0000256" key="2">
    <source>
        <dbReference type="ARBA" id="ARBA00023015"/>
    </source>
</evidence>
<sequence>MTEPTPTTPDADRLVAAVLAGDTAAYAGLVRMYEAEVWRIAAALLRDRDATENLVQQAFLDAYAHLGQYRPGTDFGAWMRTVARNRLRKELRTAAREDRRLATYRERLGERLRADDGPRDDADEYLTALRGCREELPGPDAELIRLRYERGLSFEAIGARRGQTPEAVQRMVSRVRFRLRACIEGKLGS</sequence>
<dbReference type="OrthoDB" id="266768at2"/>
<dbReference type="InterPro" id="IPR036388">
    <property type="entry name" value="WH-like_DNA-bd_sf"/>
</dbReference>
<proteinExistence type="inferred from homology"/>
<keyword evidence="7" id="KW-1185">Reference proteome</keyword>
<keyword evidence="2" id="KW-0805">Transcription regulation</keyword>
<comment type="similarity">
    <text evidence="1">Belongs to the sigma-70 factor family. ECF subfamily.</text>
</comment>
<accession>A0A517XQK4</accession>
<evidence type="ECO:0000256" key="4">
    <source>
        <dbReference type="ARBA" id="ARBA00023163"/>
    </source>
</evidence>
<dbReference type="KEGG" id="uli:ETAA1_17110"/>
<evidence type="ECO:0000256" key="3">
    <source>
        <dbReference type="ARBA" id="ARBA00023082"/>
    </source>
</evidence>
<gene>
    <name evidence="6" type="primary">carQ_1</name>
    <name evidence="6" type="ORF">ETAA1_17110</name>
</gene>
<dbReference type="AlphaFoldDB" id="A0A517XQK4"/>
<dbReference type="InterPro" id="IPR007627">
    <property type="entry name" value="RNA_pol_sigma70_r2"/>
</dbReference>